<feature type="compositionally biased region" description="Polar residues" evidence="1">
    <location>
        <begin position="109"/>
        <end position="121"/>
    </location>
</feature>
<feature type="compositionally biased region" description="Low complexity" evidence="1">
    <location>
        <begin position="217"/>
        <end position="237"/>
    </location>
</feature>
<protein>
    <submittedName>
        <fullName evidence="2">Uncharacterized protein</fullName>
    </submittedName>
</protein>
<feature type="compositionally biased region" description="Pro residues" evidence="1">
    <location>
        <begin position="238"/>
        <end position="261"/>
    </location>
</feature>
<gene>
    <name evidence="2" type="ORF">AB1Y20_010538</name>
</gene>
<feature type="region of interest" description="Disordered" evidence="1">
    <location>
        <begin position="217"/>
        <end position="306"/>
    </location>
</feature>
<comment type="caution">
    <text evidence="2">The sequence shown here is derived from an EMBL/GenBank/DDBJ whole genome shotgun (WGS) entry which is preliminary data.</text>
</comment>
<accession>A0AB34ISI9</accession>
<dbReference type="EMBL" id="JBGBPQ010000020">
    <property type="protein sequence ID" value="KAL1504128.1"/>
    <property type="molecule type" value="Genomic_DNA"/>
</dbReference>
<evidence type="ECO:0000256" key="1">
    <source>
        <dbReference type="SAM" id="MobiDB-lite"/>
    </source>
</evidence>
<sequence>MRDTYGWGVGLWVPSATRRAAREATCGGCSAGTHVKRGDACRERRATARTATALPVELGRRNGARTRLARHRKLHGRGCVGAAPTRLPVERAAPRDCPAPLGLLPPRGTSATHSPLDSSMGSSEEVRHCIRALVGVIRSASQGSSPVDDAQLAHLRKVVRLLSLSDEQIAAMRPEDREQVNTIRRNAVNKMLLANNVRKGEPVASMGSSPHTIMVAQASTSPASQTSSFQGDSSSPICMPPPPPRPPSASTPFPMAPPPIPNGFREARSAPSSIGSSSASASSSSSAGPHPGRSAHHETSRTSGDQ</sequence>
<organism evidence="2 3">
    <name type="scientific">Prymnesium parvum</name>
    <name type="common">Toxic golden alga</name>
    <dbReference type="NCBI Taxonomy" id="97485"/>
    <lineage>
        <taxon>Eukaryota</taxon>
        <taxon>Haptista</taxon>
        <taxon>Haptophyta</taxon>
        <taxon>Prymnesiophyceae</taxon>
        <taxon>Prymnesiales</taxon>
        <taxon>Prymnesiaceae</taxon>
        <taxon>Prymnesium</taxon>
    </lineage>
</organism>
<dbReference type="AlphaFoldDB" id="A0AB34ISI9"/>
<dbReference type="Proteomes" id="UP001515480">
    <property type="component" value="Unassembled WGS sequence"/>
</dbReference>
<evidence type="ECO:0000313" key="3">
    <source>
        <dbReference type="Proteomes" id="UP001515480"/>
    </source>
</evidence>
<reference evidence="2 3" key="1">
    <citation type="journal article" date="2024" name="Science">
        <title>Giant polyketide synthase enzymes in the biosynthesis of giant marine polyether toxins.</title>
        <authorList>
            <person name="Fallon T.R."/>
            <person name="Shende V.V."/>
            <person name="Wierzbicki I.H."/>
            <person name="Pendleton A.L."/>
            <person name="Watervoot N.F."/>
            <person name="Auber R.P."/>
            <person name="Gonzalez D.J."/>
            <person name="Wisecaver J.H."/>
            <person name="Moore B.S."/>
        </authorList>
    </citation>
    <scope>NUCLEOTIDE SEQUENCE [LARGE SCALE GENOMIC DNA]</scope>
    <source>
        <strain evidence="2 3">12B1</strain>
    </source>
</reference>
<name>A0AB34ISI9_PRYPA</name>
<feature type="region of interest" description="Disordered" evidence="1">
    <location>
        <begin position="99"/>
        <end position="121"/>
    </location>
</feature>
<keyword evidence="3" id="KW-1185">Reference proteome</keyword>
<feature type="compositionally biased region" description="Low complexity" evidence="1">
    <location>
        <begin position="269"/>
        <end position="292"/>
    </location>
</feature>
<evidence type="ECO:0000313" key="2">
    <source>
        <dbReference type="EMBL" id="KAL1504128.1"/>
    </source>
</evidence>
<proteinExistence type="predicted"/>